<evidence type="ECO:0000256" key="1">
    <source>
        <dbReference type="SAM" id="Phobius"/>
    </source>
</evidence>
<comment type="caution">
    <text evidence="2">The sequence shown here is derived from an EMBL/GenBank/DDBJ whole genome shotgun (WGS) entry which is preliminary data.</text>
</comment>
<dbReference type="EMBL" id="RJVO01000006">
    <property type="protein sequence ID" value="ROH88638.1"/>
    <property type="molecule type" value="Genomic_DNA"/>
</dbReference>
<dbReference type="AlphaFoldDB" id="A0A3N0V8G2"/>
<keyword evidence="1" id="KW-0472">Membrane</keyword>
<name>A0A3N0V8G2_9GAMM</name>
<accession>A0A3N0V8G2</accession>
<dbReference type="Proteomes" id="UP000282106">
    <property type="component" value="Unassembled WGS sequence"/>
</dbReference>
<keyword evidence="1" id="KW-0812">Transmembrane</keyword>
<evidence type="ECO:0000313" key="3">
    <source>
        <dbReference type="Proteomes" id="UP000282106"/>
    </source>
</evidence>
<reference evidence="2 3" key="1">
    <citation type="submission" date="2018-10" db="EMBL/GenBank/DDBJ databases">
        <authorList>
            <person name="Chen W.-M."/>
        </authorList>
    </citation>
    <scope>NUCLEOTIDE SEQUENCE [LARGE SCALE GENOMIC DNA]</scope>
    <source>
        <strain evidence="2 3">THS-13</strain>
    </source>
</reference>
<keyword evidence="1" id="KW-1133">Transmembrane helix</keyword>
<proteinExistence type="predicted"/>
<sequence>MKCPLSIRVALFVHALLDALLALVMGLRRIPDLVLSPDGTLSLSKGCYLLYVYVFTRKMLATMPDDPLLWLVYGGTVGGVEVAKKYISSRYLGAPSQGQSP</sequence>
<keyword evidence="3" id="KW-1185">Reference proteome</keyword>
<dbReference type="RefSeq" id="WP_123212260.1">
    <property type="nucleotide sequence ID" value="NZ_RJVO01000006.1"/>
</dbReference>
<evidence type="ECO:0000313" key="2">
    <source>
        <dbReference type="EMBL" id="ROH88638.1"/>
    </source>
</evidence>
<dbReference type="InParanoid" id="A0A3N0V8G2"/>
<protein>
    <submittedName>
        <fullName evidence="2">Uncharacterized protein</fullName>
    </submittedName>
</protein>
<organism evidence="2 3">
    <name type="scientific">Stagnimonas aquatica</name>
    <dbReference type="NCBI Taxonomy" id="2689987"/>
    <lineage>
        <taxon>Bacteria</taxon>
        <taxon>Pseudomonadati</taxon>
        <taxon>Pseudomonadota</taxon>
        <taxon>Gammaproteobacteria</taxon>
        <taxon>Nevskiales</taxon>
        <taxon>Nevskiaceae</taxon>
        <taxon>Stagnimonas</taxon>
    </lineage>
</organism>
<feature type="transmembrane region" description="Helical" evidence="1">
    <location>
        <begin position="7"/>
        <end position="27"/>
    </location>
</feature>
<gene>
    <name evidence="2" type="ORF">ED208_12530</name>
</gene>